<sequence length="200" mass="20970">MMPNDSPAPTPAAPCAGCDAGRRAALQRLACGALATSGLASAEAWSAEQGPQPGDWLVSVDADKPVPLTVADLKPNAKQQQAWPCDPKTMKLRDQSRLNRVLLVRLDAVALDAETARRAADGVMAYSSVCTHQGCDVSAWREQEKTLLCFCHFSQFQPAQGAAVVAGPAPRPLPALPLRVEGGRLIVAGGFTQPPGGHKA</sequence>
<dbReference type="EMBL" id="JBBUTH010000010">
    <property type="protein sequence ID" value="MEK8052700.1"/>
    <property type="molecule type" value="Genomic_DNA"/>
</dbReference>
<evidence type="ECO:0000256" key="1">
    <source>
        <dbReference type="ARBA" id="ARBA00022714"/>
    </source>
</evidence>
<keyword evidence="1" id="KW-0001">2Fe-2S</keyword>
<keyword evidence="5" id="KW-1015">Disulfide bond</keyword>
<dbReference type="Pfam" id="PF00355">
    <property type="entry name" value="Rieske"/>
    <property type="match status" value="1"/>
</dbReference>
<keyword evidence="3" id="KW-0408">Iron</keyword>
<dbReference type="SUPFAM" id="SSF50022">
    <property type="entry name" value="ISP domain"/>
    <property type="match status" value="1"/>
</dbReference>
<feature type="domain" description="Rieske" evidence="6">
    <location>
        <begin position="118"/>
        <end position="187"/>
    </location>
</feature>
<dbReference type="PROSITE" id="PS51296">
    <property type="entry name" value="RIESKE"/>
    <property type="match status" value="1"/>
</dbReference>
<accession>A0ABU9CNI1</accession>
<proteinExistence type="predicted"/>
<name>A0ABU9CNI1_9BURK</name>
<dbReference type="InterPro" id="IPR017941">
    <property type="entry name" value="Rieske_2Fe-2S"/>
</dbReference>
<evidence type="ECO:0000313" key="7">
    <source>
        <dbReference type="EMBL" id="MEK8052700.1"/>
    </source>
</evidence>
<evidence type="ECO:0000256" key="5">
    <source>
        <dbReference type="ARBA" id="ARBA00023157"/>
    </source>
</evidence>
<keyword evidence="4" id="KW-0411">Iron-sulfur</keyword>
<gene>
    <name evidence="7" type="ORF">AACH10_20790</name>
</gene>
<dbReference type="InterPro" id="IPR014349">
    <property type="entry name" value="Rieske_Fe-S_prot"/>
</dbReference>
<dbReference type="Proteomes" id="UP001365405">
    <property type="component" value="Unassembled WGS sequence"/>
</dbReference>
<comment type="caution">
    <text evidence="7">The sequence shown here is derived from an EMBL/GenBank/DDBJ whole genome shotgun (WGS) entry which is preliminary data.</text>
</comment>
<dbReference type="InterPro" id="IPR036922">
    <property type="entry name" value="Rieske_2Fe-2S_sf"/>
</dbReference>
<evidence type="ECO:0000256" key="2">
    <source>
        <dbReference type="ARBA" id="ARBA00022723"/>
    </source>
</evidence>
<evidence type="ECO:0000256" key="3">
    <source>
        <dbReference type="ARBA" id="ARBA00023004"/>
    </source>
</evidence>
<dbReference type="RefSeq" id="WP_341412422.1">
    <property type="nucleotide sequence ID" value="NZ_JBBUTH010000010.1"/>
</dbReference>
<dbReference type="Gene3D" id="2.102.10.10">
    <property type="entry name" value="Rieske [2Fe-2S] iron-sulphur domain"/>
    <property type="match status" value="1"/>
</dbReference>
<organism evidence="7 8">
    <name type="scientific">Pseudaquabacterium inlustre</name>
    <dbReference type="NCBI Taxonomy" id="2984192"/>
    <lineage>
        <taxon>Bacteria</taxon>
        <taxon>Pseudomonadati</taxon>
        <taxon>Pseudomonadota</taxon>
        <taxon>Betaproteobacteria</taxon>
        <taxon>Burkholderiales</taxon>
        <taxon>Sphaerotilaceae</taxon>
        <taxon>Pseudaquabacterium</taxon>
    </lineage>
</organism>
<protein>
    <submittedName>
        <fullName evidence="7">Rieske 2Fe-2S domain-containing protein</fullName>
    </submittedName>
</protein>
<dbReference type="PANTHER" id="PTHR10134">
    <property type="entry name" value="CYTOCHROME B-C1 COMPLEX SUBUNIT RIESKE, MITOCHONDRIAL"/>
    <property type="match status" value="1"/>
</dbReference>
<keyword evidence="2" id="KW-0479">Metal-binding</keyword>
<evidence type="ECO:0000259" key="6">
    <source>
        <dbReference type="PROSITE" id="PS51296"/>
    </source>
</evidence>
<dbReference type="CDD" id="cd03467">
    <property type="entry name" value="Rieske"/>
    <property type="match status" value="1"/>
</dbReference>
<keyword evidence="8" id="KW-1185">Reference proteome</keyword>
<evidence type="ECO:0000313" key="8">
    <source>
        <dbReference type="Proteomes" id="UP001365405"/>
    </source>
</evidence>
<reference evidence="7 8" key="1">
    <citation type="submission" date="2024-04" db="EMBL/GenBank/DDBJ databases">
        <title>Novel species of the genus Ideonella isolated from streams.</title>
        <authorList>
            <person name="Lu H."/>
        </authorList>
    </citation>
    <scope>NUCLEOTIDE SEQUENCE [LARGE SCALE GENOMIC DNA]</scope>
    <source>
        <strain evidence="7 8">DXS22W</strain>
    </source>
</reference>
<evidence type="ECO:0000256" key="4">
    <source>
        <dbReference type="ARBA" id="ARBA00023014"/>
    </source>
</evidence>